<feature type="non-terminal residue" evidence="1">
    <location>
        <position position="1"/>
    </location>
</feature>
<comment type="caution">
    <text evidence="1">The sequence shown here is derived from an EMBL/GenBank/DDBJ whole genome shotgun (WGS) entry which is preliminary data.</text>
</comment>
<gene>
    <name evidence="1" type="ORF">DPEC_G00346490</name>
</gene>
<organism evidence="1 2">
    <name type="scientific">Dallia pectoralis</name>
    <name type="common">Alaska blackfish</name>
    <dbReference type="NCBI Taxonomy" id="75939"/>
    <lineage>
        <taxon>Eukaryota</taxon>
        <taxon>Metazoa</taxon>
        <taxon>Chordata</taxon>
        <taxon>Craniata</taxon>
        <taxon>Vertebrata</taxon>
        <taxon>Euteleostomi</taxon>
        <taxon>Actinopterygii</taxon>
        <taxon>Neopterygii</taxon>
        <taxon>Teleostei</taxon>
        <taxon>Protacanthopterygii</taxon>
        <taxon>Esociformes</taxon>
        <taxon>Umbridae</taxon>
        <taxon>Dallia</taxon>
    </lineage>
</organism>
<name>A0ACC2F3R6_DALPE</name>
<sequence>TVPVRHVQVVAWRGKKRAGRGIRKPAIAVLLLWICNISIFFSPNVFADILKRHYTLNFTCVEDKVASKDR</sequence>
<protein>
    <submittedName>
        <fullName evidence="1">Uncharacterized protein</fullName>
    </submittedName>
</protein>
<evidence type="ECO:0000313" key="1">
    <source>
        <dbReference type="EMBL" id="KAJ7986020.1"/>
    </source>
</evidence>
<dbReference type="EMBL" id="CM055762">
    <property type="protein sequence ID" value="KAJ7986020.1"/>
    <property type="molecule type" value="Genomic_DNA"/>
</dbReference>
<evidence type="ECO:0000313" key="2">
    <source>
        <dbReference type="Proteomes" id="UP001157502"/>
    </source>
</evidence>
<reference evidence="1" key="1">
    <citation type="submission" date="2021-05" db="EMBL/GenBank/DDBJ databases">
        <authorList>
            <person name="Pan Q."/>
            <person name="Jouanno E."/>
            <person name="Zahm M."/>
            <person name="Klopp C."/>
            <person name="Cabau C."/>
            <person name="Louis A."/>
            <person name="Berthelot C."/>
            <person name="Parey E."/>
            <person name="Roest Crollius H."/>
            <person name="Montfort J."/>
            <person name="Robinson-Rechavi M."/>
            <person name="Bouchez O."/>
            <person name="Lampietro C."/>
            <person name="Lopez Roques C."/>
            <person name="Donnadieu C."/>
            <person name="Postlethwait J."/>
            <person name="Bobe J."/>
            <person name="Dillon D."/>
            <person name="Chandos A."/>
            <person name="von Hippel F."/>
            <person name="Guiguen Y."/>
        </authorList>
    </citation>
    <scope>NUCLEOTIDE SEQUENCE</scope>
    <source>
        <strain evidence="1">YG-Jan2019</strain>
    </source>
</reference>
<keyword evidence="2" id="KW-1185">Reference proteome</keyword>
<proteinExistence type="predicted"/>
<accession>A0ACC2F3R6</accession>
<dbReference type="Proteomes" id="UP001157502">
    <property type="component" value="Chromosome 35"/>
</dbReference>